<dbReference type="PANTHER" id="PTHR42770:SF11">
    <property type="entry name" value="INNER MEMBRANE TRANSPORT PROTEIN YBAT"/>
    <property type="match status" value="1"/>
</dbReference>
<dbReference type="PANTHER" id="PTHR42770">
    <property type="entry name" value="AMINO ACID TRANSPORTER-RELATED"/>
    <property type="match status" value="1"/>
</dbReference>
<sequence length="437" mass="45955">MQTDKIGFWGAVSIGVGGMVGGGIFAVLGLSVQLAHGAAPIAFLLAGLVALVTAWSYAKLSVAFPSQGGTVTFLYQAFGPSLFTGTANVLLWISYIVMLSLYAHAFGSYGALLFPADQRGFWTHALISAVIVAITALNLLSVKAIGAAERWIVAIKILILTVFVGIGLFGMDTQRLAPSDWAGWLPVVAGGMIIFVAYEGFELIANAAEDVRDPKRTLPRAFYACVGFVIVLYLAVAAVTLGNLSVDGIVAAQDYALAEAARPFLGTAGYMVITVAALLSTASAINATLYGAARLSFVIAQDGELPSVLERRIWNRPVVGLLITAALTLALANGFDLSNISTMGSTGFLLIFAAVNVANARLAGKTGARPWLAWLGAAACLLALACLLVETALRTPAQLSVLAAMLGLAWGIELVYRRWRERPLHLPIHHRGARGGQ</sequence>
<evidence type="ECO:0000313" key="10">
    <source>
        <dbReference type="Proteomes" id="UP000560000"/>
    </source>
</evidence>
<reference evidence="8 10" key="2">
    <citation type="submission" date="2020-08" db="EMBL/GenBank/DDBJ databases">
        <title>Genomic Encyclopedia of Type Strains, Phase IV (KMG-IV): sequencing the most valuable type-strain genomes for metagenomic binning, comparative biology and taxonomic classification.</title>
        <authorList>
            <person name="Goeker M."/>
        </authorList>
    </citation>
    <scope>NUCLEOTIDE SEQUENCE [LARGE SCALE GENOMIC DNA]</scope>
    <source>
        <strain evidence="8 10">DSM 107085</strain>
    </source>
</reference>
<dbReference type="Proteomes" id="UP000029708">
    <property type="component" value="Unassembled WGS sequence"/>
</dbReference>
<dbReference type="STRING" id="1543381.LF63_0102440"/>
<evidence type="ECO:0000256" key="4">
    <source>
        <dbReference type="ARBA" id="ARBA00022989"/>
    </source>
</evidence>
<feature type="transmembrane region" description="Helical" evidence="6">
    <location>
        <begin position="399"/>
        <end position="416"/>
    </location>
</feature>
<accession>A0A099CYH4</accession>
<evidence type="ECO:0000256" key="5">
    <source>
        <dbReference type="ARBA" id="ARBA00023136"/>
    </source>
</evidence>
<dbReference type="InterPro" id="IPR050367">
    <property type="entry name" value="APC_superfamily"/>
</dbReference>
<gene>
    <name evidence="8" type="ORF">HNQ86_001742</name>
    <name evidence="7" type="ORF">LF63_0102440</name>
</gene>
<protein>
    <submittedName>
        <fullName evidence="7">Amino acid transporter</fullName>
    </submittedName>
</protein>
<dbReference type="RefSeq" id="WP_043099394.1">
    <property type="nucleotide sequence ID" value="NZ_JACHET010000001.1"/>
</dbReference>
<keyword evidence="4 6" id="KW-1133">Transmembrane helix</keyword>
<evidence type="ECO:0000256" key="1">
    <source>
        <dbReference type="ARBA" id="ARBA00004651"/>
    </source>
</evidence>
<dbReference type="Gene3D" id="1.20.1740.10">
    <property type="entry name" value="Amino acid/polyamine transporter I"/>
    <property type="match status" value="1"/>
</dbReference>
<feature type="transmembrane region" description="Helical" evidence="6">
    <location>
        <begin position="6"/>
        <end position="30"/>
    </location>
</feature>
<keyword evidence="2" id="KW-1003">Cell membrane</keyword>
<organism evidence="7 9">
    <name type="scientific">Oleiagrimonas soli</name>
    <dbReference type="NCBI Taxonomy" id="1543381"/>
    <lineage>
        <taxon>Bacteria</taxon>
        <taxon>Pseudomonadati</taxon>
        <taxon>Pseudomonadota</taxon>
        <taxon>Gammaproteobacteria</taxon>
        <taxon>Lysobacterales</taxon>
        <taxon>Rhodanobacteraceae</taxon>
        <taxon>Oleiagrimonas</taxon>
    </lineage>
</organism>
<evidence type="ECO:0000256" key="2">
    <source>
        <dbReference type="ARBA" id="ARBA00022475"/>
    </source>
</evidence>
<dbReference type="InterPro" id="IPR002293">
    <property type="entry name" value="AA/rel_permease1"/>
</dbReference>
<keyword evidence="5 6" id="KW-0472">Membrane</keyword>
<proteinExistence type="predicted"/>
<dbReference type="Proteomes" id="UP000560000">
    <property type="component" value="Unassembled WGS sequence"/>
</dbReference>
<feature type="transmembrane region" description="Helical" evidence="6">
    <location>
        <begin position="221"/>
        <end position="244"/>
    </location>
</feature>
<feature type="transmembrane region" description="Helical" evidence="6">
    <location>
        <begin position="340"/>
        <end position="359"/>
    </location>
</feature>
<dbReference type="HOGENOM" id="CLU_007946_15_2_6"/>
<keyword evidence="9" id="KW-1185">Reference proteome</keyword>
<name>A0A099CYH4_9GAMM</name>
<evidence type="ECO:0000313" key="9">
    <source>
        <dbReference type="Proteomes" id="UP000029708"/>
    </source>
</evidence>
<dbReference type="GO" id="GO:0005886">
    <property type="term" value="C:plasma membrane"/>
    <property type="evidence" value="ECO:0007669"/>
    <property type="project" value="UniProtKB-SubCell"/>
</dbReference>
<reference evidence="7 9" key="1">
    <citation type="submission" date="2014-09" db="EMBL/GenBank/DDBJ databases">
        <title>Xanthomonadaceae 3.5X direct submission.</title>
        <authorList>
            <person name="Fang T."/>
            <person name="Wang H."/>
        </authorList>
    </citation>
    <scope>NUCLEOTIDE SEQUENCE [LARGE SCALE GENOMIC DNA]</scope>
    <source>
        <strain evidence="7 9">3.5X</strain>
    </source>
</reference>
<dbReference type="PIRSF" id="PIRSF006060">
    <property type="entry name" value="AA_transporter"/>
    <property type="match status" value="1"/>
</dbReference>
<evidence type="ECO:0000313" key="8">
    <source>
        <dbReference type="EMBL" id="MBB6184397.1"/>
    </source>
</evidence>
<dbReference type="EMBL" id="JACHET010000001">
    <property type="protein sequence ID" value="MBB6184397.1"/>
    <property type="molecule type" value="Genomic_DNA"/>
</dbReference>
<feature type="transmembrane region" description="Helical" evidence="6">
    <location>
        <begin position="37"/>
        <end position="58"/>
    </location>
</feature>
<feature type="transmembrane region" description="Helical" evidence="6">
    <location>
        <begin position="120"/>
        <end position="139"/>
    </location>
</feature>
<comment type="caution">
    <text evidence="7">The sequence shown here is derived from an EMBL/GenBank/DDBJ whole genome shotgun (WGS) entry which is preliminary data.</text>
</comment>
<dbReference type="GO" id="GO:0022857">
    <property type="term" value="F:transmembrane transporter activity"/>
    <property type="evidence" value="ECO:0007669"/>
    <property type="project" value="InterPro"/>
</dbReference>
<evidence type="ECO:0000313" key="7">
    <source>
        <dbReference type="EMBL" id="KGI78819.1"/>
    </source>
</evidence>
<feature type="transmembrane region" description="Helical" evidence="6">
    <location>
        <begin position="264"/>
        <end position="292"/>
    </location>
</feature>
<dbReference type="EMBL" id="JROI01000007">
    <property type="protein sequence ID" value="KGI78819.1"/>
    <property type="molecule type" value="Genomic_DNA"/>
</dbReference>
<keyword evidence="3 6" id="KW-0812">Transmembrane</keyword>
<feature type="transmembrane region" description="Helical" evidence="6">
    <location>
        <begin position="151"/>
        <end position="169"/>
    </location>
</feature>
<evidence type="ECO:0000256" key="3">
    <source>
        <dbReference type="ARBA" id="ARBA00022692"/>
    </source>
</evidence>
<dbReference type="AlphaFoldDB" id="A0A099CYH4"/>
<comment type="subcellular location">
    <subcellularLocation>
        <location evidence="1">Cell membrane</location>
        <topology evidence="1">Multi-pass membrane protein</topology>
    </subcellularLocation>
</comment>
<dbReference type="Pfam" id="PF13520">
    <property type="entry name" value="AA_permease_2"/>
    <property type="match status" value="1"/>
</dbReference>
<feature type="transmembrane region" description="Helical" evidence="6">
    <location>
        <begin position="371"/>
        <end position="393"/>
    </location>
</feature>
<feature type="transmembrane region" description="Helical" evidence="6">
    <location>
        <begin position="313"/>
        <end position="334"/>
    </location>
</feature>
<evidence type="ECO:0000256" key="6">
    <source>
        <dbReference type="SAM" id="Phobius"/>
    </source>
</evidence>
<feature type="transmembrane region" description="Helical" evidence="6">
    <location>
        <begin position="181"/>
        <end position="201"/>
    </location>
</feature>
<dbReference type="OrthoDB" id="5297508at2"/>